<keyword evidence="7" id="KW-1133">Transmembrane helix</keyword>
<dbReference type="GO" id="GO:0005886">
    <property type="term" value="C:plasma membrane"/>
    <property type="evidence" value="ECO:0007669"/>
    <property type="project" value="UniProtKB-SubCell"/>
</dbReference>
<keyword evidence="3" id="KW-0997">Cell inner membrane</keyword>
<keyword evidence="7" id="KW-0812">Transmembrane</keyword>
<dbReference type="STRING" id="714943.Mucpa_5206"/>
<dbReference type="InterPro" id="IPR004960">
    <property type="entry name" value="LipA_acyltrans"/>
</dbReference>
<accession>H1Y3C6</accession>
<dbReference type="OrthoDB" id="9801955at2"/>
<keyword evidence="4" id="KW-0808">Transferase</keyword>
<dbReference type="Proteomes" id="UP000002774">
    <property type="component" value="Chromosome"/>
</dbReference>
<gene>
    <name evidence="8" type="ORF">Mucpa_5206</name>
</gene>
<dbReference type="GO" id="GO:0016746">
    <property type="term" value="F:acyltransferase activity"/>
    <property type="evidence" value="ECO:0007669"/>
    <property type="project" value="UniProtKB-KW"/>
</dbReference>
<proteinExistence type="predicted"/>
<evidence type="ECO:0000256" key="2">
    <source>
        <dbReference type="ARBA" id="ARBA00022475"/>
    </source>
</evidence>
<dbReference type="GO" id="GO:0009247">
    <property type="term" value="P:glycolipid biosynthetic process"/>
    <property type="evidence" value="ECO:0007669"/>
    <property type="project" value="UniProtKB-ARBA"/>
</dbReference>
<dbReference type="eggNOG" id="COG1560">
    <property type="taxonomic scope" value="Bacteria"/>
</dbReference>
<organism evidence="8 9">
    <name type="scientific">Mucilaginibacter paludis DSM 18603</name>
    <dbReference type="NCBI Taxonomy" id="714943"/>
    <lineage>
        <taxon>Bacteria</taxon>
        <taxon>Pseudomonadati</taxon>
        <taxon>Bacteroidota</taxon>
        <taxon>Sphingobacteriia</taxon>
        <taxon>Sphingobacteriales</taxon>
        <taxon>Sphingobacteriaceae</taxon>
        <taxon>Mucilaginibacter</taxon>
    </lineage>
</organism>
<dbReference type="HOGENOM" id="CLU_049421_4_1_10"/>
<evidence type="ECO:0000313" key="9">
    <source>
        <dbReference type="Proteomes" id="UP000002774"/>
    </source>
</evidence>
<dbReference type="PANTHER" id="PTHR30606">
    <property type="entry name" value="LIPID A BIOSYNTHESIS LAUROYL ACYLTRANSFERASE"/>
    <property type="match status" value="1"/>
</dbReference>
<keyword evidence="2" id="KW-1003">Cell membrane</keyword>
<keyword evidence="5 7" id="KW-0472">Membrane</keyword>
<dbReference type="EMBL" id="CM001403">
    <property type="protein sequence ID" value="EHQ29281.1"/>
    <property type="molecule type" value="Genomic_DNA"/>
</dbReference>
<feature type="transmembrane region" description="Helical" evidence="7">
    <location>
        <begin position="12"/>
        <end position="36"/>
    </location>
</feature>
<sequence length="293" mass="34697">MIKAGLSRIVFFFLYLLSLLPFWFLYLLADGIYIVLYKIIGYRREVVYQNLINSFPGKGAEEIKVIEKKYYRYLADLIVETIKMISISANEVKRRMKATNPELVTHYYNQNKSIIAAVAHYGNWEMAAHRFSLIPEYQKIIVYKPLSNKRADQYYQQIRGRFGAMLVPMKSTLRKLAALKNELTFTVLVSDQTPVQHEAQYFTRFLNQPTALFLGVEKMAVMFDTVVVFADVRCVKRGYYEYKIVTLFDYAKQTQPYEITDTHTKYLEEMINREPQYWLWSHRRWKFKPEGAV</sequence>
<dbReference type="PANTHER" id="PTHR30606:SF10">
    <property type="entry name" value="PHOSPHATIDYLINOSITOL MANNOSIDE ACYLTRANSFERASE"/>
    <property type="match status" value="1"/>
</dbReference>
<keyword evidence="9" id="KW-1185">Reference proteome</keyword>
<evidence type="ECO:0000256" key="5">
    <source>
        <dbReference type="ARBA" id="ARBA00023136"/>
    </source>
</evidence>
<dbReference type="CDD" id="cd07984">
    <property type="entry name" value="LPLAT_LABLAT-like"/>
    <property type="match status" value="1"/>
</dbReference>
<evidence type="ECO:0000256" key="7">
    <source>
        <dbReference type="SAM" id="Phobius"/>
    </source>
</evidence>
<comment type="subcellular location">
    <subcellularLocation>
        <location evidence="1">Cell inner membrane</location>
    </subcellularLocation>
</comment>
<evidence type="ECO:0000256" key="6">
    <source>
        <dbReference type="ARBA" id="ARBA00023315"/>
    </source>
</evidence>
<keyword evidence="6 8" id="KW-0012">Acyltransferase</keyword>
<evidence type="ECO:0000256" key="4">
    <source>
        <dbReference type="ARBA" id="ARBA00022679"/>
    </source>
</evidence>
<dbReference type="Pfam" id="PF03279">
    <property type="entry name" value="Lip_A_acyltrans"/>
    <property type="match status" value="1"/>
</dbReference>
<evidence type="ECO:0000256" key="1">
    <source>
        <dbReference type="ARBA" id="ARBA00004533"/>
    </source>
</evidence>
<evidence type="ECO:0000256" key="3">
    <source>
        <dbReference type="ARBA" id="ARBA00022519"/>
    </source>
</evidence>
<protein>
    <submittedName>
        <fullName evidence="8">Lipid A biosynthesis acyltransferase</fullName>
    </submittedName>
</protein>
<dbReference type="RefSeq" id="WP_008510378.1">
    <property type="nucleotide sequence ID" value="NZ_CM001403.1"/>
</dbReference>
<name>H1Y3C6_9SPHI</name>
<dbReference type="AlphaFoldDB" id="H1Y3C6"/>
<reference evidence="8" key="1">
    <citation type="submission" date="2011-09" db="EMBL/GenBank/DDBJ databases">
        <title>The permanent draft genome of Mucilaginibacter paludis DSM 18603.</title>
        <authorList>
            <consortium name="US DOE Joint Genome Institute (JGI-PGF)"/>
            <person name="Lucas S."/>
            <person name="Han J."/>
            <person name="Lapidus A."/>
            <person name="Bruce D."/>
            <person name="Goodwin L."/>
            <person name="Pitluck S."/>
            <person name="Peters L."/>
            <person name="Kyrpides N."/>
            <person name="Mavromatis K."/>
            <person name="Ivanova N."/>
            <person name="Mikhailova N."/>
            <person name="Held B."/>
            <person name="Detter J.C."/>
            <person name="Tapia R."/>
            <person name="Han C."/>
            <person name="Land M."/>
            <person name="Hauser L."/>
            <person name="Markowitz V."/>
            <person name="Cheng J.-F."/>
            <person name="Hugenholtz P."/>
            <person name="Woyke T."/>
            <person name="Wu D."/>
            <person name="Tindall B."/>
            <person name="Brambilla E."/>
            <person name="Klenk H.-P."/>
            <person name="Eisen J.A."/>
        </authorList>
    </citation>
    <scope>NUCLEOTIDE SEQUENCE [LARGE SCALE GENOMIC DNA]</scope>
    <source>
        <strain evidence="8">DSM 18603</strain>
    </source>
</reference>
<evidence type="ECO:0000313" key="8">
    <source>
        <dbReference type="EMBL" id="EHQ29281.1"/>
    </source>
</evidence>